<keyword evidence="2" id="KW-0812">Transmembrane</keyword>
<evidence type="ECO:0008006" key="5">
    <source>
        <dbReference type="Google" id="ProtNLM"/>
    </source>
</evidence>
<evidence type="ECO:0000256" key="1">
    <source>
        <dbReference type="SAM" id="MobiDB-lite"/>
    </source>
</evidence>
<evidence type="ECO:0000313" key="3">
    <source>
        <dbReference type="EMBL" id="GAA4736153.1"/>
    </source>
</evidence>
<dbReference type="Proteomes" id="UP001500121">
    <property type="component" value="Unassembled WGS sequence"/>
</dbReference>
<comment type="caution">
    <text evidence="3">The sequence shown here is derived from an EMBL/GenBank/DDBJ whole genome shotgun (WGS) entry which is preliminary data.</text>
</comment>
<name>A0ABP8YRQ2_9MICO</name>
<evidence type="ECO:0000313" key="4">
    <source>
        <dbReference type="Proteomes" id="UP001500121"/>
    </source>
</evidence>
<accession>A0ABP8YRQ2</accession>
<gene>
    <name evidence="3" type="ORF">GCM10025783_02800</name>
</gene>
<feature type="transmembrane region" description="Helical" evidence="2">
    <location>
        <begin position="51"/>
        <end position="72"/>
    </location>
</feature>
<feature type="transmembrane region" description="Helical" evidence="2">
    <location>
        <begin position="129"/>
        <end position="152"/>
    </location>
</feature>
<protein>
    <recommendedName>
        <fullName evidence="5">Major facilitator superfamily (MFS) profile domain-containing protein</fullName>
    </recommendedName>
</protein>
<feature type="transmembrane region" description="Helical" evidence="2">
    <location>
        <begin position="172"/>
        <end position="197"/>
    </location>
</feature>
<feature type="region of interest" description="Disordered" evidence="1">
    <location>
        <begin position="1"/>
        <end position="35"/>
    </location>
</feature>
<proteinExistence type="predicted"/>
<keyword evidence="2" id="KW-0472">Membrane</keyword>
<feature type="transmembrane region" description="Helical" evidence="2">
    <location>
        <begin position="92"/>
        <end position="117"/>
    </location>
</feature>
<evidence type="ECO:0000256" key="2">
    <source>
        <dbReference type="SAM" id="Phobius"/>
    </source>
</evidence>
<reference evidence="4" key="1">
    <citation type="journal article" date="2019" name="Int. J. Syst. Evol. Microbiol.">
        <title>The Global Catalogue of Microorganisms (GCM) 10K type strain sequencing project: providing services to taxonomists for standard genome sequencing and annotation.</title>
        <authorList>
            <consortium name="The Broad Institute Genomics Platform"/>
            <consortium name="The Broad Institute Genome Sequencing Center for Infectious Disease"/>
            <person name="Wu L."/>
            <person name="Ma J."/>
        </authorList>
    </citation>
    <scope>NUCLEOTIDE SEQUENCE [LARGE SCALE GENOMIC DNA]</scope>
    <source>
        <strain evidence="4">JCM 19015</strain>
    </source>
</reference>
<keyword evidence="2" id="KW-1133">Transmembrane helix</keyword>
<organism evidence="3 4">
    <name type="scientific">Amnibacterium soli</name>
    <dbReference type="NCBI Taxonomy" id="1282736"/>
    <lineage>
        <taxon>Bacteria</taxon>
        <taxon>Bacillati</taxon>
        <taxon>Actinomycetota</taxon>
        <taxon>Actinomycetes</taxon>
        <taxon>Micrococcales</taxon>
        <taxon>Microbacteriaceae</taxon>
        <taxon>Amnibacterium</taxon>
    </lineage>
</organism>
<dbReference type="RefSeq" id="WP_345479122.1">
    <property type="nucleotide sequence ID" value="NZ_BAABLP010000001.1"/>
</dbReference>
<sequence>MTDTHDSATPERPTAVAAGGDARLSSPRTDPGVEHDRMLQREKEQFSGMKLGVGFFGWLTATGLTVLLTALITGITALTGVQNQATGATLNALGIGGGIALLVVLLVSYFAGGYVAGRMARFSGVKQGVAVWLWAIIIAVVLGIVGAIAGSASGVANQLGSVAQLPFSGSQMTLAGILSALAVLVITLIGAILGGLAGMRYHRKVDRAGLAAA</sequence>
<keyword evidence="4" id="KW-1185">Reference proteome</keyword>
<dbReference type="EMBL" id="BAABLP010000001">
    <property type="protein sequence ID" value="GAA4736153.1"/>
    <property type="molecule type" value="Genomic_DNA"/>
</dbReference>